<protein>
    <recommendedName>
        <fullName evidence="8">RDD domain-containing protein</fullName>
    </recommendedName>
</protein>
<evidence type="ECO:0000256" key="4">
    <source>
        <dbReference type="ARBA" id="ARBA00022989"/>
    </source>
</evidence>
<comment type="caution">
    <text evidence="9">The sequence shown here is derived from an EMBL/GenBank/DDBJ whole genome shotgun (WGS) entry which is preliminary data.</text>
</comment>
<keyword evidence="10" id="KW-1185">Reference proteome</keyword>
<organism evidence="9 10">
    <name type="scientific">Cellulomonas rhizosphaerae</name>
    <dbReference type="NCBI Taxonomy" id="2293719"/>
    <lineage>
        <taxon>Bacteria</taxon>
        <taxon>Bacillati</taxon>
        <taxon>Actinomycetota</taxon>
        <taxon>Actinomycetes</taxon>
        <taxon>Micrococcales</taxon>
        <taxon>Cellulomonadaceae</taxon>
        <taxon>Cellulomonas</taxon>
    </lineage>
</organism>
<evidence type="ECO:0000256" key="2">
    <source>
        <dbReference type="ARBA" id="ARBA00022475"/>
    </source>
</evidence>
<evidence type="ECO:0000256" key="1">
    <source>
        <dbReference type="ARBA" id="ARBA00004651"/>
    </source>
</evidence>
<name>A0A413RP04_9CELL</name>
<evidence type="ECO:0000256" key="3">
    <source>
        <dbReference type="ARBA" id="ARBA00022692"/>
    </source>
</evidence>
<feature type="transmembrane region" description="Helical" evidence="7">
    <location>
        <begin position="69"/>
        <end position="89"/>
    </location>
</feature>
<evidence type="ECO:0000256" key="6">
    <source>
        <dbReference type="SAM" id="MobiDB-lite"/>
    </source>
</evidence>
<keyword evidence="5 7" id="KW-0472">Membrane</keyword>
<evidence type="ECO:0000259" key="8">
    <source>
        <dbReference type="Pfam" id="PF06271"/>
    </source>
</evidence>
<dbReference type="PANTHER" id="PTHR36115">
    <property type="entry name" value="PROLINE-RICH ANTIGEN HOMOLOG-RELATED"/>
    <property type="match status" value="1"/>
</dbReference>
<keyword evidence="3 7" id="KW-0812">Transmembrane</keyword>
<proteinExistence type="predicted"/>
<evidence type="ECO:0000256" key="5">
    <source>
        <dbReference type="ARBA" id="ARBA00023136"/>
    </source>
</evidence>
<sequence>MSSTPPGPMADPDDEQPGSRPTAWQPTPAVPFPRPAPPDEPAVLQGLPVAEPQPAPAPRPVYARWGRRAAAYLLDLAVMTVPLLLALAYDDPVVAGLGLAWALGWFLGNRVVAQGRYGTTIGKRATGLRLVRTGTGLPVGAPGALVRELTHLLDAVWLVGFLRPLWDARRRTFADSVCETVVVRNGR</sequence>
<dbReference type="AlphaFoldDB" id="A0A413RP04"/>
<accession>A0A413RP04</accession>
<evidence type="ECO:0000256" key="7">
    <source>
        <dbReference type="SAM" id="Phobius"/>
    </source>
</evidence>
<dbReference type="PANTHER" id="PTHR36115:SF6">
    <property type="entry name" value="PROLINE-RICH ANTIGEN HOMOLOG"/>
    <property type="match status" value="1"/>
</dbReference>
<gene>
    <name evidence="9" type="ORF">D1825_04750</name>
</gene>
<dbReference type="Pfam" id="PF06271">
    <property type="entry name" value="RDD"/>
    <property type="match status" value="1"/>
</dbReference>
<feature type="region of interest" description="Disordered" evidence="6">
    <location>
        <begin position="1"/>
        <end position="58"/>
    </location>
</feature>
<evidence type="ECO:0000313" key="9">
    <source>
        <dbReference type="EMBL" id="RHA43749.1"/>
    </source>
</evidence>
<keyword evidence="4 7" id="KW-1133">Transmembrane helix</keyword>
<feature type="compositionally biased region" description="Pro residues" evidence="6">
    <location>
        <begin position="28"/>
        <end position="40"/>
    </location>
</feature>
<dbReference type="RefSeq" id="WP_118766306.1">
    <property type="nucleotide sequence ID" value="NZ_QWKP01000143.1"/>
</dbReference>
<dbReference type="Proteomes" id="UP000283374">
    <property type="component" value="Unassembled WGS sequence"/>
</dbReference>
<reference evidence="9 10" key="1">
    <citation type="submission" date="2018-08" db="EMBL/GenBank/DDBJ databases">
        <title>Cellulomonas rhizosphaerae sp. nov., a novel actinomycete isolated from soil.</title>
        <authorList>
            <person name="Tian Y."/>
        </authorList>
    </citation>
    <scope>NUCLEOTIDE SEQUENCE [LARGE SCALE GENOMIC DNA]</scope>
    <source>
        <strain evidence="9 10">NEAU-TCZ24</strain>
    </source>
</reference>
<dbReference type="InterPro" id="IPR010432">
    <property type="entry name" value="RDD"/>
</dbReference>
<feature type="domain" description="RDD" evidence="8">
    <location>
        <begin position="62"/>
        <end position="177"/>
    </location>
</feature>
<feature type="transmembrane region" description="Helical" evidence="7">
    <location>
        <begin position="95"/>
        <end position="113"/>
    </location>
</feature>
<dbReference type="InterPro" id="IPR051791">
    <property type="entry name" value="Pra-immunoreactive"/>
</dbReference>
<dbReference type="OrthoDB" id="9793824at2"/>
<evidence type="ECO:0000313" key="10">
    <source>
        <dbReference type="Proteomes" id="UP000283374"/>
    </source>
</evidence>
<keyword evidence="2" id="KW-1003">Cell membrane</keyword>
<comment type="subcellular location">
    <subcellularLocation>
        <location evidence="1">Cell membrane</location>
        <topology evidence="1">Multi-pass membrane protein</topology>
    </subcellularLocation>
</comment>
<dbReference type="EMBL" id="QWKP01000143">
    <property type="protein sequence ID" value="RHA43749.1"/>
    <property type="molecule type" value="Genomic_DNA"/>
</dbReference>
<dbReference type="GO" id="GO:0005886">
    <property type="term" value="C:plasma membrane"/>
    <property type="evidence" value="ECO:0007669"/>
    <property type="project" value="UniProtKB-SubCell"/>
</dbReference>